<name>A0A5D9CD62_9SPHN</name>
<dbReference type="GO" id="GO:0009279">
    <property type="term" value="C:cell outer membrane"/>
    <property type="evidence" value="ECO:0007669"/>
    <property type="project" value="UniProtKB-SubCell"/>
</dbReference>
<dbReference type="AlphaFoldDB" id="A0A5D9CD62"/>
<protein>
    <recommendedName>
        <fullName evidence="3">17 kDa surface antigen</fullName>
    </recommendedName>
</protein>
<accession>A0A5D9CD62</accession>
<evidence type="ECO:0000313" key="8">
    <source>
        <dbReference type="EMBL" id="TZG29599.1"/>
    </source>
</evidence>
<dbReference type="RefSeq" id="WP_149521256.1">
    <property type="nucleotide sequence ID" value="NZ_VTOU01000001.1"/>
</dbReference>
<feature type="compositionally biased region" description="Low complexity" evidence="5">
    <location>
        <begin position="93"/>
        <end position="105"/>
    </location>
</feature>
<feature type="domain" description="Glycine zipper 2TM" evidence="7">
    <location>
        <begin position="31"/>
        <end position="72"/>
    </location>
</feature>
<evidence type="ECO:0000256" key="3">
    <source>
        <dbReference type="ARBA" id="ARBA00015281"/>
    </source>
</evidence>
<evidence type="ECO:0000256" key="6">
    <source>
        <dbReference type="SAM" id="SignalP"/>
    </source>
</evidence>
<keyword evidence="4" id="KW-0449">Lipoprotein</keyword>
<reference evidence="8 9" key="1">
    <citation type="submission" date="2019-08" db="EMBL/GenBank/DDBJ databases">
        <authorList>
            <person name="Wang G."/>
            <person name="Xu Z."/>
        </authorList>
    </citation>
    <scope>NUCLEOTIDE SEQUENCE [LARGE SCALE GENOMIC DNA]</scope>
    <source>
        <strain evidence="8 9">ZX</strain>
    </source>
</reference>
<keyword evidence="6" id="KW-0732">Signal</keyword>
<evidence type="ECO:0000313" key="9">
    <source>
        <dbReference type="Proteomes" id="UP000322077"/>
    </source>
</evidence>
<keyword evidence="9" id="KW-1185">Reference proteome</keyword>
<comment type="caution">
    <text evidence="8">The sequence shown here is derived from an EMBL/GenBank/DDBJ whole genome shotgun (WGS) entry which is preliminary data.</text>
</comment>
<proteinExistence type="inferred from homology"/>
<evidence type="ECO:0000259" key="7">
    <source>
        <dbReference type="Pfam" id="PF05433"/>
    </source>
</evidence>
<evidence type="ECO:0000256" key="2">
    <source>
        <dbReference type="ARBA" id="ARBA00008681"/>
    </source>
</evidence>
<gene>
    <name evidence="8" type="ORF">FYJ91_05640</name>
</gene>
<dbReference type="EMBL" id="VTOU01000001">
    <property type="protein sequence ID" value="TZG29599.1"/>
    <property type="molecule type" value="Genomic_DNA"/>
</dbReference>
<feature type="region of interest" description="Disordered" evidence="5">
    <location>
        <begin position="86"/>
        <end position="119"/>
    </location>
</feature>
<feature type="signal peptide" evidence="6">
    <location>
        <begin position="1"/>
        <end position="23"/>
    </location>
</feature>
<evidence type="ECO:0000256" key="1">
    <source>
        <dbReference type="ARBA" id="ARBA00004459"/>
    </source>
</evidence>
<dbReference type="Proteomes" id="UP000322077">
    <property type="component" value="Unassembled WGS sequence"/>
</dbReference>
<evidence type="ECO:0000256" key="5">
    <source>
        <dbReference type="SAM" id="MobiDB-lite"/>
    </source>
</evidence>
<comment type="similarity">
    <text evidence="2">Belongs to the rickettsiale 17 kDa surface antigen family.</text>
</comment>
<dbReference type="InterPro" id="IPR008816">
    <property type="entry name" value="Gly_zipper_2TM_dom"/>
</dbReference>
<organism evidence="8 9">
    <name type="scientific">Sphingomonas montanisoli</name>
    <dbReference type="NCBI Taxonomy" id="2606412"/>
    <lineage>
        <taxon>Bacteria</taxon>
        <taxon>Pseudomonadati</taxon>
        <taxon>Pseudomonadota</taxon>
        <taxon>Alphaproteobacteria</taxon>
        <taxon>Sphingomonadales</taxon>
        <taxon>Sphingomonadaceae</taxon>
        <taxon>Sphingomonas</taxon>
    </lineage>
</organism>
<feature type="chain" id="PRO_5022906643" description="17 kDa surface antigen" evidence="6">
    <location>
        <begin position="24"/>
        <end position="164"/>
    </location>
</feature>
<evidence type="ECO:0000256" key="4">
    <source>
        <dbReference type="ARBA" id="ARBA00023288"/>
    </source>
</evidence>
<dbReference type="Pfam" id="PF05433">
    <property type="entry name" value="Rick_17kDa_Anti"/>
    <property type="match status" value="1"/>
</dbReference>
<sequence>MLIRSLIVVLAALSFVAAAPVQAAKCGGGTAGALVGGVLGGLLGAKIDGGRKNTFGTLVGGAIGALAGGAIGKALDRCEQEKLGKATETALNSSSTDGGSSQSWESDSRPGVRGTVSVGAPVTTADGRVCRAARRVNYIDGQEMADAPTYCRTPPNSGWALQAA</sequence>
<comment type="subcellular location">
    <subcellularLocation>
        <location evidence="1">Cell outer membrane</location>
        <topology evidence="1">Lipid-anchor</topology>
    </subcellularLocation>
</comment>